<name>A0A094ILB2_9GAMM</name>
<dbReference type="Gene3D" id="6.10.250.3150">
    <property type="match status" value="1"/>
</dbReference>
<keyword evidence="1" id="KW-0175">Coiled coil</keyword>
<feature type="signal peptide" evidence="2">
    <location>
        <begin position="1"/>
        <end position="18"/>
    </location>
</feature>
<keyword evidence="2" id="KW-0732">Signal</keyword>
<dbReference type="Gene3D" id="2.70.70.10">
    <property type="entry name" value="Glucose Permease (Domain IIA)"/>
    <property type="match status" value="1"/>
</dbReference>
<dbReference type="EMBL" id="JPIN01000013">
    <property type="protein sequence ID" value="KFZ27947.1"/>
    <property type="molecule type" value="Genomic_DNA"/>
</dbReference>
<dbReference type="PANTHER" id="PTHR21666">
    <property type="entry name" value="PEPTIDASE-RELATED"/>
    <property type="match status" value="1"/>
</dbReference>
<accession>A0A094ILB2</accession>
<feature type="chain" id="PRO_5001899692" description="M23ase beta-sheet core domain-containing protein" evidence="2">
    <location>
        <begin position="19"/>
        <end position="376"/>
    </location>
</feature>
<gene>
    <name evidence="4" type="ORF">IDAT_11785</name>
</gene>
<dbReference type="STRING" id="1517416.IDAT_11785"/>
<dbReference type="FunFam" id="2.70.70.10:FF:000003">
    <property type="entry name" value="Murein hydrolase activator EnvC"/>
    <property type="match status" value="1"/>
</dbReference>
<dbReference type="GO" id="GO:0004222">
    <property type="term" value="F:metalloendopeptidase activity"/>
    <property type="evidence" value="ECO:0007669"/>
    <property type="project" value="TreeGrafter"/>
</dbReference>
<dbReference type="SUPFAM" id="SSF51261">
    <property type="entry name" value="Duplicated hybrid motif"/>
    <property type="match status" value="1"/>
</dbReference>
<dbReference type="InterPro" id="IPR016047">
    <property type="entry name" value="M23ase_b-sheet_dom"/>
</dbReference>
<evidence type="ECO:0000256" key="2">
    <source>
        <dbReference type="SAM" id="SignalP"/>
    </source>
</evidence>
<keyword evidence="5" id="KW-1185">Reference proteome</keyword>
<dbReference type="eggNOG" id="COG4942">
    <property type="taxonomic scope" value="Bacteria"/>
</dbReference>
<dbReference type="Pfam" id="PF01551">
    <property type="entry name" value="Peptidase_M23"/>
    <property type="match status" value="1"/>
</dbReference>
<dbReference type="CDD" id="cd12797">
    <property type="entry name" value="M23_peptidase"/>
    <property type="match status" value="1"/>
</dbReference>
<evidence type="ECO:0000259" key="3">
    <source>
        <dbReference type="Pfam" id="PF01551"/>
    </source>
</evidence>
<comment type="caution">
    <text evidence="4">The sequence shown here is derived from an EMBL/GenBank/DDBJ whole genome shotgun (WGS) entry which is preliminary data.</text>
</comment>
<sequence>MVLLLCGCWLLQPSSSHAWQTSQEDAAATQARIDAIARELERRQSAMQQRAKQLSLTERELQQLETQMGVVASELAATQQQLQATSAQINDLLQQQQALEAEQAQQAKWLGEQLDRAYRIGEHDFLKLVLNQENPAEFERLHGYYGYFNRARLAKLDELKATQAELEQVRIDLDGARQQLVAQEAEQKRQQGILLEQQKEQKALVRRLNQEQREDQSRIAQLERDQQELEEVLAAIIAALRDEPQLNGLAELKGKMSWPVNGQVQRLFGRVRSGTVKWKGVTIEAATGSAINAIADGRVIYANWMRGYGLLLVLDHGNGYMSLYGHNQTILPAVGDVVRRGEEIARVGQSGGRESPGLYFEIRADGQPVNPTQWCR</sequence>
<proteinExistence type="predicted"/>
<dbReference type="InterPro" id="IPR011055">
    <property type="entry name" value="Dup_hybrid_motif"/>
</dbReference>
<protein>
    <recommendedName>
        <fullName evidence="3">M23ase beta-sheet core domain-containing protein</fullName>
    </recommendedName>
</protein>
<dbReference type="InterPro" id="IPR050570">
    <property type="entry name" value="Cell_wall_metabolism_enzyme"/>
</dbReference>
<evidence type="ECO:0000313" key="4">
    <source>
        <dbReference type="EMBL" id="KFZ27947.1"/>
    </source>
</evidence>
<organism evidence="4 5">
    <name type="scientific">Pseudidiomarina atlantica</name>
    <dbReference type="NCBI Taxonomy" id="1517416"/>
    <lineage>
        <taxon>Bacteria</taxon>
        <taxon>Pseudomonadati</taxon>
        <taxon>Pseudomonadota</taxon>
        <taxon>Gammaproteobacteria</taxon>
        <taxon>Alteromonadales</taxon>
        <taxon>Idiomarinaceae</taxon>
        <taxon>Pseudidiomarina</taxon>
    </lineage>
</organism>
<feature type="domain" description="M23ase beta-sheet core" evidence="3">
    <location>
        <begin position="277"/>
        <end position="371"/>
    </location>
</feature>
<dbReference type="AlphaFoldDB" id="A0A094ILB2"/>
<feature type="coiled-coil region" evidence="1">
    <location>
        <begin position="37"/>
        <end position="102"/>
    </location>
</feature>
<dbReference type="Proteomes" id="UP000053718">
    <property type="component" value="Unassembled WGS sequence"/>
</dbReference>
<dbReference type="PANTHER" id="PTHR21666:SF270">
    <property type="entry name" value="MUREIN HYDROLASE ACTIVATOR ENVC"/>
    <property type="match status" value="1"/>
</dbReference>
<evidence type="ECO:0000256" key="1">
    <source>
        <dbReference type="SAM" id="Coils"/>
    </source>
</evidence>
<feature type="coiled-coil region" evidence="1">
    <location>
        <begin position="159"/>
        <end position="239"/>
    </location>
</feature>
<reference evidence="4 5" key="1">
    <citation type="submission" date="2014-06" db="EMBL/GenBank/DDBJ databases">
        <title>Draft genome sequence of Idiomarina sp. MCCC 1A10513.</title>
        <authorList>
            <person name="Du J."/>
            <person name="Lai Q."/>
            <person name="Shao Z."/>
        </authorList>
    </citation>
    <scope>NUCLEOTIDE SEQUENCE [LARGE SCALE GENOMIC DNA]</scope>
    <source>
        <strain evidence="4 5">MCCC 1A10513</strain>
    </source>
</reference>
<evidence type="ECO:0000313" key="5">
    <source>
        <dbReference type="Proteomes" id="UP000053718"/>
    </source>
</evidence>